<evidence type="ECO:0000259" key="7">
    <source>
        <dbReference type="Pfam" id="PF08281"/>
    </source>
</evidence>
<dbReference type="NCBIfam" id="TIGR02937">
    <property type="entry name" value="sigma70-ECF"/>
    <property type="match status" value="1"/>
</dbReference>
<dbReference type="GO" id="GO:0016987">
    <property type="term" value="F:sigma factor activity"/>
    <property type="evidence" value="ECO:0007669"/>
    <property type="project" value="UniProtKB-KW"/>
</dbReference>
<dbReference type="SUPFAM" id="SSF88946">
    <property type="entry name" value="Sigma2 domain of RNA polymerase sigma factors"/>
    <property type="match status" value="1"/>
</dbReference>
<dbReference type="GO" id="GO:0003677">
    <property type="term" value="F:DNA binding"/>
    <property type="evidence" value="ECO:0007669"/>
    <property type="project" value="UniProtKB-KW"/>
</dbReference>
<evidence type="ECO:0000256" key="2">
    <source>
        <dbReference type="ARBA" id="ARBA00023015"/>
    </source>
</evidence>
<dbReference type="RefSeq" id="WP_052217451.1">
    <property type="nucleotide sequence ID" value="NZ_LGTE01000007.1"/>
</dbReference>
<sequence length="160" mass="19076">MDFLSFYDLYFDDVYRYIYFKTGNQWDTDDLVSAVFLKAFEKFPSVTGSHKAWLFTIARNTVIDHYRKKKDITVGEDMERYTYLYCFEEELEKQDEVNCLKKSLGALTKEELELINLRYFAELKYWEIGQLTGKTENAVKLKFMRVKEKLKALVKVCMEG</sequence>
<name>A0A0L6W3G2_9FIRM</name>
<dbReference type="InterPro" id="IPR007627">
    <property type="entry name" value="RNA_pol_sigma70_r2"/>
</dbReference>
<dbReference type="PANTHER" id="PTHR43133:SF52">
    <property type="entry name" value="ECF RNA POLYMERASE SIGMA FACTOR SIGL"/>
    <property type="match status" value="1"/>
</dbReference>
<gene>
    <name evidence="8" type="ORF">Tfer_1379</name>
</gene>
<dbReference type="Gene3D" id="1.10.10.10">
    <property type="entry name" value="Winged helix-like DNA-binding domain superfamily/Winged helix DNA-binding domain"/>
    <property type="match status" value="1"/>
</dbReference>
<evidence type="ECO:0000256" key="3">
    <source>
        <dbReference type="ARBA" id="ARBA00023082"/>
    </source>
</evidence>
<dbReference type="InterPro" id="IPR013324">
    <property type="entry name" value="RNA_pol_sigma_r3/r4-like"/>
</dbReference>
<dbReference type="EMBL" id="LGTE01000007">
    <property type="protein sequence ID" value="KNZ69996.1"/>
    <property type="molecule type" value="Genomic_DNA"/>
</dbReference>
<dbReference type="Gene3D" id="1.10.1740.10">
    <property type="match status" value="1"/>
</dbReference>
<keyword evidence="3" id="KW-0731">Sigma factor</keyword>
<evidence type="ECO:0000256" key="4">
    <source>
        <dbReference type="ARBA" id="ARBA00023125"/>
    </source>
</evidence>
<evidence type="ECO:0000256" key="1">
    <source>
        <dbReference type="ARBA" id="ARBA00010641"/>
    </source>
</evidence>
<feature type="domain" description="RNA polymerase sigma factor 70 region 4 type 2" evidence="7">
    <location>
        <begin position="99"/>
        <end position="150"/>
    </location>
</feature>
<reference evidence="9" key="1">
    <citation type="submission" date="2015-07" db="EMBL/GenBank/DDBJ databases">
        <title>Complete Genome of Thermincola ferriacetica strain Z-0001T.</title>
        <authorList>
            <person name="Lusk B."/>
            <person name="Badalamenti J.P."/>
            <person name="Parameswaran P."/>
            <person name="Bond D.R."/>
            <person name="Torres C.I."/>
        </authorList>
    </citation>
    <scope>NUCLEOTIDE SEQUENCE [LARGE SCALE GENOMIC DNA]</scope>
    <source>
        <strain evidence="9">Z-0001</strain>
    </source>
</reference>
<dbReference type="InterPro" id="IPR013325">
    <property type="entry name" value="RNA_pol_sigma_r2"/>
</dbReference>
<organism evidence="8 9">
    <name type="scientific">Thermincola ferriacetica</name>
    <dbReference type="NCBI Taxonomy" id="281456"/>
    <lineage>
        <taxon>Bacteria</taxon>
        <taxon>Bacillati</taxon>
        <taxon>Bacillota</taxon>
        <taxon>Clostridia</taxon>
        <taxon>Eubacteriales</taxon>
        <taxon>Thermincolaceae</taxon>
        <taxon>Thermincola</taxon>
    </lineage>
</organism>
<evidence type="ECO:0000313" key="9">
    <source>
        <dbReference type="Proteomes" id="UP000037175"/>
    </source>
</evidence>
<keyword evidence="2" id="KW-0805">Transcription regulation</keyword>
<comment type="caution">
    <text evidence="8">The sequence shown here is derived from an EMBL/GenBank/DDBJ whole genome shotgun (WGS) entry which is preliminary data.</text>
</comment>
<comment type="similarity">
    <text evidence="1">Belongs to the sigma-70 factor family. ECF subfamily.</text>
</comment>
<evidence type="ECO:0000313" key="8">
    <source>
        <dbReference type="EMBL" id="KNZ69996.1"/>
    </source>
</evidence>
<dbReference type="InterPro" id="IPR013249">
    <property type="entry name" value="RNA_pol_sigma70_r4_t2"/>
</dbReference>
<keyword evidence="4" id="KW-0238">DNA-binding</keyword>
<keyword evidence="9" id="KW-1185">Reference proteome</keyword>
<dbReference type="AlphaFoldDB" id="A0A0L6W3G2"/>
<dbReference type="GO" id="GO:0006352">
    <property type="term" value="P:DNA-templated transcription initiation"/>
    <property type="evidence" value="ECO:0007669"/>
    <property type="project" value="InterPro"/>
</dbReference>
<evidence type="ECO:0000259" key="6">
    <source>
        <dbReference type="Pfam" id="PF04542"/>
    </source>
</evidence>
<protein>
    <submittedName>
        <fullName evidence="8">ECF subfamily RNA polymerase sigma-24 subunit</fullName>
    </submittedName>
</protein>
<keyword evidence="5" id="KW-0804">Transcription</keyword>
<dbReference type="InterPro" id="IPR036388">
    <property type="entry name" value="WH-like_DNA-bd_sf"/>
</dbReference>
<dbReference type="Pfam" id="PF04542">
    <property type="entry name" value="Sigma70_r2"/>
    <property type="match status" value="1"/>
</dbReference>
<dbReference type="Pfam" id="PF08281">
    <property type="entry name" value="Sigma70_r4_2"/>
    <property type="match status" value="1"/>
</dbReference>
<dbReference type="Proteomes" id="UP000037175">
    <property type="component" value="Unassembled WGS sequence"/>
</dbReference>
<dbReference type="PANTHER" id="PTHR43133">
    <property type="entry name" value="RNA POLYMERASE ECF-TYPE SIGMA FACTO"/>
    <property type="match status" value="1"/>
</dbReference>
<feature type="domain" description="RNA polymerase sigma-70 region 2" evidence="6">
    <location>
        <begin position="7"/>
        <end position="70"/>
    </location>
</feature>
<accession>A0A0L6W3G2</accession>
<proteinExistence type="inferred from homology"/>
<dbReference type="InterPro" id="IPR039425">
    <property type="entry name" value="RNA_pol_sigma-70-like"/>
</dbReference>
<dbReference type="InterPro" id="IPR014284">
    <property type="entry name" value="RNA_pol_sigma-70_dom"/>
</dbReference>
<dbReference type="SUPFAM" id="SSF88659">
    <property type="entry name" value="Sigma3 and sigma4 domains of RNA polymerase sigma factors"/>
    <property type="match status" value="1"/>
</dbReference>
<evidence type="ECO:0000256" key="5">
    <source>
        <dbReference type="ARBA" id="ARBA00023163"/>
    </source>
</evidence>